<protein>
    <recommendedName>
        <fullName evidence="2">PIN domain-containing protein</fullName>
    </recommendedName>
</protein>
<dbReference type="EMBL" id="CP159837">
    <property type="protein sequence ID" value="XCM38107.1"/>
    <property type="molecule type" value="Genomic_DNA"/>
</dbReference>
<sequence length="46" mass="5232">MKSGLFKVVLDACILFKSSLRDTLLRAAEKGIYDVLFIGVRQFLKK</sequence>
<accession>A0AAU8JH05</accession>
<dbReference type="AlphaFoldDB" id="A0AAU8JH05"/>
<evidence type="ECO:0008006" key="2">
    <source>
        <dbReference type="Google" id="ProtNLM"/>
    </source>
</evidence>
<name>A0AAU8JH05_9CYAN</name>
<evidence type="ECO:0000313" key="1">
    <source>
        <dbReference type="EMBL" id="XCM38107.1"/>
    </source>
</evidence>
<organism evidence="1">
    <name type="scientific">Planktothricoides raciborskii GIHE-MW2</name>
    <dbReference type="NCBI Taxonomy" id="2792601"/>
    <lineage>
        <taxon>Bacteria</taxon>
        <taxon>Bacillati</taxon>
        <taxon>Cyanobacteriota</taxon>
        <taxon>Cyanophyceae</taxon>
        <taxon>Oscillatoriophycideae</taxon>
        <taxon>Oscillatoriales</taxon>
        <taxon>Oscillatoriaceae</taxon>
        <taxon>Planktothricoides</taxon>
    </lineage>
</organism>
<reference evidence="1" key="1">
    <citation type="submission" date="2024-07" db="EMBL/GenBank/DDBJ databases">
        <authorList>
            <person name="Kim Y.J."/>
            <person name="Jeong J.Y."/>
        </authorList>
    </citation>
    <scope>NUCLEOTIDE SEQUENCE</scope>
    <source>
        <strain evidence="1">GIHE-MW2</strain>
    </source>
</reference>
<dbReference type="RefSeq" id="WP_156331925.1">
    <property type="nucleotide sequence ID" value="NZ_CP159837.1"/>
</dbReference>
<proteinExistence type="predicted"/>
<gene>
    <name evidence="1" type="ORF">ABWT76_000933</name>
</gene>